<organism evidence="1 2">
    <name type="scientific">Corynebacterium guangdongense</name>
    <dbReference type="NCBI Taxonomy" id="1783348"/>
    <lineage>
        <taxon>Bacteria</taxon>
        <taxon>Bacillati</taxon>
        <taxon>Actinomycetota</taxon>
        <taxon>Actinomycetes</taxon>
        <taxon>Mycobacteriales</taxon>
        <taxon>Corynebacteriaceae</taxon>
        <taxon>Corynebacterium</taxon>
    </lineage>
</organism>
<gene>
    <name evidence="1" type="ORF">J2S39_000244</name>
</gene>
<name>A0ABU1ZUG2_9CORY</name>
<comment type="caution">
    <text evidence="1">The sequence shown here is derived from an EMBL/GenBank/DDBJ whole genome shotgun (WGS) entry which is preliminary data.</text>
</comment>
<accession>A0ABU1ZUG2</accession>
<evidence type="ECO:0000313" key="2">
    <source>
        <dbReference type="Proteomes" id="UP001180840"/>
    </source>
</evidence>
<keyword evidence="2" id="KW-1185">Reference proteome</keyword>
<protein>
    <submittedName>
        <fullName evidence="1">Uncharacterized protein</fullName>
    </submittedName>
</protein>
<sequence length="34" mass="3730">MIWALFIAAYVLVVACLFTGACRREDALARADEA</sequence>
<reference evidence="1" key="1">
    <citation type="submission" date="2023-07" db="EMBL/GenBank/DDBJ databases">
        <title>Sequencing the genomes of 1000 actinobacteria strains.</title>
        <authorList>
            <person name="Klenk H.-P."/>
        </authorList>
    </citation>
    <scope>NUCLEOTIDE SEQUENCE</scope>
    <source>
        <strain evidence="1">DSM 107476</strain>
    </source>
</reference>
<dbReference type="Proteomes" id="UP001180840">
    <property type="component" value="Unassembled WGS sequence"/>
</dbReference>
<proteinExistence type="predicted"/>
<dbReference type="EMBL" id="JAVDXZ010000001">
    <property type="protein sequence ID" value="MDR7328568.1"/>
    <property type="molecule type" value="Genomic_DNA"/>
</dbReference>
<evidence type="ECO:0000313" key="1">
    <source>
        <dbReference type="EMBL" id="MDR7328568.1"/>
    </source>
</evidence>